<dbReference type="InterPro" id="IPR011990">
    <property type="entry name" value="TPR-like_helical_dom_sf"/>
</dbReference>
<organism evidence="1">
    <name type="scientific">marine sediment metagenome</name>
    <dbReference type="NCBI Taxonomy" id="412755"/>
    <lineage>
        <taxon>unclassified sequences</taxon>
        <taxon>metagenomes</taxon>
        <taxon>ecological metagenomes</taxon>
    </lineage>
</organism>
<comment type="caution">
    <text evidence="1">The sequence shown here is derived from an EMBL/GenBank/DDBJ whole genome shotgun (WGS) entry which is preliminary data.</text>
</comment>
<protein>
    <recommendedName>
        <fullName evidence="2">Tetratricopeptide repeat protein</fullName>
    </recommendedName>
</protein>
<sequence length="71" mass="8805">FEKIEMPEDLAYCYNKMGNIYLKLNKKTEYFESISKAYEIYMEIHLEKKALKIREKLKKVDKKFYKQRFPK</sequence>
<dbReference type="AlphaFoldDB" id="A0A0F9J8X4"/>
<dbReference type="EMBL" id="LAZR01010618">
    <property type="protein sequence ID" value="KKM66008.1"/>
    <property type="molecule type" value="Genomic_DNA"/>
</dbReference>
<gene>
    <name evidence="1" type="ORF">LCGC14_1485510</name>
</gene>
<dbReference type="SUPFAM" id="SSF48452">
    <property type="entry name" value="TPR-like"/>
    <property type="match status" value="1"/>
</dbReference>
<name>A0A0F9J8X4_9ZZZZ</name>
<proteinExistence type="predicted"/>
<accession>A0A0F9J8X4</accession>
<evidence type="ECO:0008006" key="2">
    <source>
        <dbReference type="Google" id="ProtNLM"/>
    </source>
</evidence>
<feature type="non-terminal residue" evidence="1">
    <location>
        <position position="1"/>
    </location>
</feature>
<reference evidence="1" key="1">
    <citation type="journal article" date="2015" name="Nature">
        <title>Complex archaea that bridge the gap between prokaryotes and eukaryotes.</title>
        <authorList>
            <person name="Spang A."/>
            <person name="Saw J.H."/>
            <person name="Jorgensen S.L."/>
            <person name="Zaremba-Niedzwiedzka K."/>
            <person name="Martijn J."/>
            <person name="Lind A.E."/>
            <person name="van Eijk R."/>
            <person name="Schleper C."/>
            <person name="Guy L."/>
            <person name="Ettema T.J."/>
        </authorList>
    </citation>
    <scope>NUCLEOTIDE SEQUENCE</scope>
</reference>
<evidence type="ECO:0000313" key="1">
    <source>
        <dbReference type="EMBL" id="KKM66008.1"/>
    </source>
</evidence>